<evidence type="ECO:0000313" key="11">
    <source>
        <dbReference type="EMBL" id="MBY30649.1"/>
    </source>
</evidence>
<dbReference type="SUPFAM" id="SSF90123">
    <property type="entry name" value="ABC transporter transmembrane region"/>
    <property type="match status" value="1"/>
</dbReference>
<dbReference type="PROSITE" id="PS50929">
    <property type="entry name" value="ABC_TM1F"/>
    <property type="match status" value="1"/>
</dbReference>
<dbReference type="GO" id="GO:0016020">
    <property type="term" value="C:membrane"/>
    <property type="evidence" value="ECO:0007669"/>
    <property type="project" value="UniProtKB-SubCell"/>
</dbReference>
<dbReference type="InterPro" id="IPR050173">
    <property type="entry name" value="ABC_transporter_C-like"/>
</dbReference>
<feature type="transmembrane region" description="Helical" evidence="9">
    <location>
        <begin position="97"/>
        <end position="119"/>
    </location>
</feature>
<dbReference type="EMBL" id="GGMR01018030">
    <property type="protein sequence ID" value="MBY30649.1"/>
    <property type="molecule type" value="Transcribed_RNA"/>
</dbReference>
<feature type="transmembrane region" description="Helical" evidence="9">
    <location>
        <begin position="235"/>
        <end position="257"/>
    </location>
</feature>
<keyword evidence="8 9" id="KW-0472">Membrane</keyword>
<sequence length="303" mass="34824">MDANNKEERPLNPRSKANIFEIITFSWILKLVQKGLKKELDVIDLYTILDEDSSALLGSKLKKIWSKEQRTATKKNKKPSFLNALFKMFGSKLIIHGIYLAITDMVFSIIQTIFVGKIISHFESKNTKNQFHIVVYYAVGLIIICSLKTFSSNSYNMMSSHLAMKMRVATCDLIYNKALRLKTNSLETTTGRIVNLMSNDVIRFDLTIVYIGYIFIGPLETIMVTYFLWKEVGVPSILGVATFIIFIPLQVWLGSIVSNYRLKTANRTDARVNLMNEIISGIQVIKMYTWEHFFTKLIEFARK</sequence>
<evidence type="ECO:0000259" key="10">
    <source>
        <dbReference type="PROSITE" id="PS50929"/>
    </source>
</evidence>
<evidence type="ECO:0000256" key="3">
    <source>
        <dbReference type="ARBA" id="ARBA00022448"/>
    </source>
</evidence>
<keyword evidence="6" id="KW-0067">ATP-binding</keyword>
<feature type="domain" description="ABC transmembrane type-1" evidence="10">
    <location>
        <begin position="100"/>
        <end position="303"/>
    </location>
</feature>
<feature type="transmembrane region" description="Helical" evidence="9">
    <location>
        <begin position="207"/>
        <end position="229"/>
    </location>
</feature>
<dbReference type="InterPro" id="IPR036640">
    <property type="entry name" value="ABC1_TM_sf"/>
</dbReference>
<name>A0A2S2PMH1_SCHGA</name>
<dbReference type="AlphaFoldDB" id="A0A2S2PMH1"/>
<reference evidence="11" key="1">
    <citation type="submission" date="2018-04" db="EMBL/GenBank/DDBJ databases">
        <title>Transcriptome of Schizaphis graminum biotype I.</title>
        <authorList>
            <person name="Scully E.D."/>
            <person name="Geib S.M."/>
            <person name="Palmer N.A."/>
            <person name="Koch K."/>
            <person name="Bradshaw J."/>
            <person name="Heng-Moss T."/>
            <person name="Sarath G."/>
        </authorList>
    </citation>
    <scope>NUCLEOTIDE SEQUENCE</scope>
</reference>
<dbReference type="GO" id="GO:0005524">
    <property type="term" value="F:ATP binding"/>
    <property type="evidence" value="ECO:0007669"/>
    <property type="project" value="UniProtKB-KW"/>
</dbReference>
<evidence type="ECO:0000256" key="1">
    <source>
        <dbReference type="ARBA" id="ARBA00004141"/>
    </source>
</evidence>
<keyword evidence="4 9" id="KW-0812">Transmembrane</keyword>
<dbReference type="PANTHER" id="PTHR24223:SF456">
    <property type="entry name" value="MULTIDRUG RESISTANCE-ASSOCIATED PROTEIN LETHAL(2)03659"/>
    <property type="match status" value="1"/>
</dbReference>
<proteinExistence type="inferred from homology"/>
<evidence type="ECO:0000256" key="8">
    <source>
        <dbReference type="ARBA" id="ARBA00023136"/>
    </source>
</evidence>
<evidence type="ECO:0000256" key="6">
    <source>
        <dbReference type="ARBA" id="ARBA00022840"/>
    </source>
</evidence>
<dbReference type="Gene3D" id="1.20.1560.10">
    <property type="entry name" value="ABC transporter type 1, transmembrane domain"/>
    <property type="match status" value="1"/>
</dbReference>
<comment type="similarity">
    <text evidence="2">Belongs to the ABC transporter superfamily. ABCC family. Conjugate transporter (TC 3.A.1.208) subfamily.</text>
</comment>
<keyword evidence="3" id="KW-0813">Transport</keyword>
<organism evidence="11">
    <name type="scientific">Schizaphis graminum</name>
    <name type="common">Green bug aphid</name>
    <dbReference type="NCBI Taxonomy" id="13262"/>
    <lineage>
        <taxon>Eukaryota</taxon>
        <taxon>Metazoa</taxon>
        <taxon>Ecdysozoa</taxon>
        <taxon>Arthropoda</taxon>
        <taxon>Hexapoda</taxon>
        <taxon>Insecta</taxon>
        <taxon>Pterygota</taxon>
        <taxon>Neoptera</taxon>
        <taxon>Paraneoptera</taxon>
        <taxon>Hemiptera</taxon>
        <taxon>Sternorrhyncha</taxon>
        <taxon>Aphidomorpha</taxon>
        <taxon>Aphidoidea</taxon>
        <taxon>Aphididae</taxon>
        <taxon>Aphidini</taxon>
        <taxon>Schizaphis</taxon>
    </lineage>
</organism>
<keyword evidence="7 9" id="KW-1133">Transmembrane helix</keyword>
<gene>
    <name evidence="11" type="primary">ABCC4_17</name>
    <name evidence="11" type="ORF">g.76374</name>
</gene>
<evidence type="ECO:0000256" key="7">
    <source>
        <dbReference type="ARBA" id="ARBA00022989"/>
    </source>
</evidence>
<accession>A0A2S2PMH1</accession>
<comment type="subcellular location">
    <subcellularLocation>
        <location evidence="1">Membrane</location>
        <topology evidence="1">Multi-pass membrane protein</topology>
    </subcellularLocation>
</comment>
<feature type="transmembrane region" description="Helical" evidence="9">
    <location>
        <begin position="131"/>
        <end position="150"/>
    </location>
</feature>
<dbReference type="PANTHER" id="PTHR24223">
    <property type="entry name" value="ATP-BINDING CASSETTE SUB-FAMILY C"/>
    <property type="match status" value="1"/>
</dbReference>
<evidence type="ECO:0000256" key="2">
    <source>
        <dbReference type="ARBA" id="ARBA00009726"/>
    </source>
</evidence>
<dbReference type="Pfam" id="PF00664">
    <property type="entry name" value="ABC_membrane"/>
    <property type="match status" value="1"/>
</dbReference>
<dbReference type="GO" id="GO:0140359">
    <property type="term" value="F:ABC-type transporter activity"/>
    <property type="evidence" value="ECO:0007669"/>
    <property type="project" value="InterPro"/>
</dbReference>
<protein>
    <submittedName>
        <fullName evidence="11">Multidrug resistance-associated protein 4</fullName>
    </submittedName>
</protein>
<evidence type="ECO:0000256" key="5">
    <source>
        <dbReference type="ARBA" id="ARBA00022741"/>
    </source>
</evidence>
<evidence type="ECO:0000256" key="4">
    <source>
        <dbReference type="ARBA" id="ARBA00022692"/>
    </source>
</evidence>
<keyword evidence="5" id="KW-0547">Nucleotide-binding</keyword>
<evidence type="ECO:0000256" key="9">
    <source>
        <dbReference type="SAM" id="Phobius"/>
    </source>
</evidence>
<dbReference type="InterPro" id="IPR011527">
    <property type="entry name" value="ABC1_TM_dom"/>
</dbReference>